<feature type="transmembrane region" description="Helical" evidence="7">
    <location>
        <begin position="230"/>
        <end position="259"/>
    </location>
</feature>
<evidence type="ECO:0000256" key="5">
    <source>
        <dbReference type="ARBA" id="ARBA00022989"/>
    </source>
</evidence>
<feature type="transmembrane region" description="Helical" evidence="7">
    <location>
        <begin position="382"/>
        <end position="402"/>
    </location>
</feature>
<feature type="transmembrane region" description="Helical" evidence="7">
    <location>
        <begin position="86"/>
        <end position="107"/>
    </location>
</feature>
<dbReference type="Pfam" id="PF01554">
    <property type="entry name" value="MatE"/>
    <property type="match status" value="2"/>
</dbReference>
<organism evidence="8 9">
    <name type="scientific">Propionigenium maris DSM 9537</name>
    <dbReference type="NCBI Taxonomy" id="1123000"/>
    <lineage>
        <taxon>Bacteria</taxon>
        <taxon>Fusobacteriati</taxon>
        <taxon>Fusobacteriota</taxon>
        <taxon>Fusobacteriia</taxon>
        <taxon>Fusobacteriales</taxon>
        <taxon>Fusobacteriaceae</taxon>
        <taxon>Propionigenium</taxon>
    </lineage>
</organism>
<evidence type="ECO:0000256" key="4">
    <source>
        <dbReference type="ARBA" id="ARBA00022692"/>
    </source>
</evidence>
<gene>
    <name evidence="8" type="ORF">PM10SUCC1_00770</name>
</gene>
<feature type="transmembrane region" description="Helical" evidence="7">
    <location>
        <begin position="159"/>
        <end position="181"/>
    </location>
</feature>
<accession>A0A9W6GIA4</accession>
<proteinExistence type="predicted"/>
<dbReference type="PANTHER" id="PTHR42925">
    <property type="entry name" value="MULTIDRUG AND TOXIN EFFLUX PROTEIN MATE FAMILY"/>
    <property type="match status" value="1"/>
</dbReference>
<feature type="transmembrane region" description="Helical" evidence="7">
    <location>
        <begin position="9"/>
        <end position="33"/>
    </location>
</feature>
<dbReference type="EMBL" id="BSDY01000001">
    <property type="protein sequence ID" value="GLI54562.1"/>
    <property type="molecule type" value="Genomic_DNA"/>
</dbReference>
<dbReference type="RefSeq" id="WP_281832261.1">
    <property type="nucleotide sequence ID" value="NZ_BSDY01000001.1"/>
</dbReference>
<comment type="subcellular location">
    <subcellularLocation>
        <location evidence="1">Cell membrane</location>
        <topology evidence="1">Multi-pass membrane protein</topology>
    </subcellularLocation>
</comment>
<feature type="transmembrane region" description="Helical" evidence="7">
    <location>
        <begin position="346"/>
        <end position="370"/>
    </location>
</feature>
<keyword evidence="4 7" id="KW-0812">Transmembrane</keyword>
<dbReference type="GO" id="GO:0042910">
    <property type="term" value="F:xenobiotic transmembrane transporter activity"/>
    <property type="evidence" value="ECO:0007669"/>
    <property type="project" value="InterPro"/>
</dbReference>
<evidence type="ECO:0000256" key="6">
    <source>
        <dbReference type="ARBA" id="ARBA00023136"/>
    </source>
</evidence>
<feature type="transmembrane region" description="Helical" evidence="7">
    <location>
        <begin position="53"/>
        <end position="74"/>
    </location>
</feature>
<evidence type="ECO:0000313" key="8">
    <source>
        <dbReference type="EMBL" id="GLI54562.1"/>
    </source>
</evidence>
<feature type="transmembrane region" description="Helical" evidence="7">
    <location>
        <begin position="408"/>
        <end position="430"/>
    </location>
</feature>
<dbReference type="GO" id="GO:0005886">
    <property type="term" value="C:plasma membrane"/>
    <property type="evidence" value="ECO:0007669"/>
    <property type="project" value="UniProtKB-SubCell"/>
</dbReference>
<evidence type="ECO:0000256" key="2">
    <source>
        <dbReference type="ARBA" id="ARBA00022448"/>
    </source>
</evidence>
<feature type="transmembrane region" description="Helical" evidence="7">
    <location>
        <begin position="316"/>
        <end position="340"/>
    </location>
</feature>
<reference evidence="8" key="1">
    <citation type="submission" date="2022-12" db="EMBL/GenBank/DDBJ databases">
        <title>Reference genome sequencing for broad-spectrum identification of bacterial and archaeal isolates by mass spectrometry.</title>
        <authorList>
            <person name="Sekiguchi Y."/>
            <person name="Tourlousse D.M."/>
        </authorList>
    </citation>
    <scope>NUCLEOTIDE SEQUENCE</scope>
    <source>
        <strain evidence="8">10succ1</strain>
    </source>
</reference>
<dbReference type="InterPro" id="IPR048279">
    <property type="entry name" value="MdtK-like"/>
</dbReference>
<evidence type="ECO:0000313" key="9">
    <source>
        <dbReference type="Proteomes" id="UP001144471"/>
    </source>
</evidence>
<feature type="transmembrane region" description="Helical" evidence="7">
    <location>
        <begin position="271"/>
        <end position="295"/>
    </location>
</feature>
<dbReference type="PANTHER" id="PTHR42925:SF1">
    <property type="entry name" value="VIRULENCE FACTOR MVIN"/>
    <property type="match status" value="1"/>
</dbReference>
<evidence type="ECO:0000256" key="3">
    <source>
        <dbReference type="ARBA" id="ARBA00022475"/>
    </source>
</evidence>
<protein>
    <submittedName>
        <fullName evidence="8">MATE family efflux transporter</fullName>
    </submittedName>
</protein>
<dbReference type="InterPro" id="IPR047135">
    <property type="entry name" value="YsiQ"/>
</dbReference>
<dbReference type="Proteomes" id="UP001144471">
    <property type="component" value="Unassembled WGS sequence"/>
</dbReference>
<dbReference type="NCBIfam" id="TIGR00797">
    <property type="entry name" value="matE"/>
    <property type="match status" value="1"/>
</dbReference>
<keyword evidence="2" id="KW-0813">Transport</keyword>
<sequence length="443" mass="48364">MKDNNDKSLLALTVPIFFELLLVTIVGNIDIIMLGKYSDQAVGAVGGISQVLLMQNVIFSFICLGTTILTSQYIGARKKREIKDVIGVSLVMNLIIALIIGGIYVAGTSFIFKEINLPMQLADIGRNYFKLVGGLCVFQALTLTCGAAMKAHGNTKEVLYINLGVNTLNIIGNGMFIFGWLGAPILGVTGVGLSTVTSRAIGCIVAYRVMCRYCNFKFDVKRIVRFPVKILKNILTIGIPTAGEHLCWSVAQMIILSFVNTMGEDTITARTYLTLIASFIMTFSIALGHGTAIQVGRMVGAGEKERVYHKCLKSTAISFVAATLVSVMVVLGKSQIMGIFTTDENILSIAYVVFIWFLFIESGRTFNIVIISSLHAAGDIKFPAVMAMASMLGVAVPLSWFLGIKLGYGLIGIWIANGIDEWIRGFAMLLRWRGRKWMEKGFV</sequence>
<dbReference type="GO" id="GO:0015297">
    <property type="term" value="F:antiporter activity"/>
    <property type="evidence" value="ECO:0007669"/>
    <property type="project" value="InterPro"/>
</dbReference>
<evidence type="ECO:0000256" key="1">
    <source>
        <dbReference type="ARBA" id="ARBA00004651"/>
    </source>
</evidence>
<comment type="caution">
    <text evidence="8">The sequence shown here is derived from an EMBL/GenBank/DDBJ whole genome shotgun (WGS) entry which is preliminary data.</text>
</comment>
<evidence type="ECO:0000256" key="7">
    <source>
        <dbReference type="SAM" id="Phobius"/>
    </source>
</evidence>
<feature type="transmembrane region" description="Helical" evidence="7">
    <location>
        <begin position="127"/>
        <end position="147"/>
    </location>
</feature>
<dbReference type="AlphaFoldDB" id="A0A9W6GIA4"/>
<keyword evidence="6 7" id="KW-0472">Membrane</keyword>
<dbReference type="InterPro" id="IPR002528">
    <property type="entry name" value="MATE_fam"/>
</dbReference>
<keyword evidence="3" id="KW-1003">Cell membrane</keyword>
<feature type="transmembrane region" description="Helical" evidence="7">
    <location>
        <begin position="187"/>
        <end position="209"/>
    </location>
</feature>
<name>A0A9W6GIA4_9FUSO</name>
<dbReference type="PIRSF" id="PIRSF006603">
    <property type="entry name" value="DinF"/>
    <property type="match status" value="1"/>
</dbReference>
<dbReference type="CDD" id="cd13134">
    <property type="entry name" value="MATE_like_8"/>
    <property type="match status" value="1"/>
</dbReference>
<keyword evidence="9" id="KW-1185">Reference proteome</keyword>
<keyword evidence="5 7" id="KW-1133">Transmembrane helix</keyword>